<comment type="caution">
    <text evidence="1">The sequence shown here is derived from an EMBL/GenBank/DDBJ whole genome shotgun (WGS) entry which is preliminary data.</text>
</comment>
<gene>
    <name evidence="1" type="ORF">CPELLU_LOCUS9836</name>
</gene>
<dbReference type="Proteomes" id="UP000789759">
    <property type="component" value="Unassembled WGS sequence"/>
</dbReference>
<sequence length="245" mass="28769">MLLNKNVRNKDTNRCSIKLQTCTSEPNRRAIAQQESREYRRSIAQQLRRKLERAKRARTIPDNEIFAQFQLQNIRYDLGHMDTQLFEDQDEQCKEFHANIRQYNAAHAFTSLGVNIDQTILKLQEILQEHHAFYPIYQQAHEILSQIYEEGVSKTDIAVHLHFNVATDRCCYNLLTLNKIAVILPGDGSEPKAMCDIVIRLQEGLLERIYEAYPAYLPLHYMLFFTHEKLGWHAELHHTLIDEYG</sequence>
<name>A0A9N9E234_9GLOM</name>
<dbReference type="OrthoDB" id="2272314at2759"/>
<keyword evidence="2" id="KW-1185">Reference proteome</keyword>
<proteinExistence type="predicted"/>
<dbReference type="PANTHER" id="PTHR45786:SF74">
    <property type="entry name" value="ATP-DEPENDENT DNA HELICASE"/>
    <property type="match status" value="1"/>
</dbReference>
<dbReference type="AlphaFoldDB" id="A0A9N9E234"/>
<protein>
    <submittedName>
        <fullName evidence="1">14592_t:CDS:1</fullName>
    </submittedName>
</protein>
<organism evidence="1 2">
    <name type="scientific">Cetraspora pellucida</name>
    <dbReference type="NCBI Taxonomy" id="1433469"/>
    <lineage>
        <taxon>Eukaryota</taxon>
        <taxon>Fungi</taxon>
        <taxon>Fungi incertae sedis</taxon>
        <taxon>Mucoromycota</taxon>
        <taxon>Glomeromycotina</taxon>
        <taxon>Glomeromycetes</taxon>
        <taxon>Diversisporales</taxon>
        <taxon>Gigasporaceae</taxon>
        <taxon>Cetraspora</taxon>
    </lineage>
</organism>
<accession>A0A9N9E234</accession>
<dbReference type="PANTHER" id="PTHR45786">
    <property type="entry name" value="DNA BINDING PROTEIN-LIKE"/>
    <property type="match status" value="1"/>
</dbReference>
<evidence type="ECO:0000313" key="2">
    <source>
        <dbReference type="Proteomes" id="UP000789759"/>
    </source>
</evidence>
<reference evidence="1" key="1">
    <citation type="submission" date="2021-06" db="EMBL/GenBank/DDBJ databases">
        <authorList>
            <person name="Kallberg Y."/>
            <person name="Tangrot J."/>
            <person name="Rosling A."/>
        </authorList>
    </citation>
    <scope>NUCLEOTIDE SEQUENCE</scope>
    <source>
        <strain evidence="1">FL966</strain>
    </source>
</reference>
<dbReference type="EMBL" id="CAJVQA010007782">
    <property type="protein sequence ID" value="CAG8661815.1"/>
    <property type="molecule type" value="Genomic_DNA"/>
</dbReference>
<evidence type="ECO:0000313" key="1">
    <source>
        <dbReference type="EMBL" id="CAG8661815.1"/>
    </source>
</evidence>